<dbReference type="GO" id="GO:0004674">
    <property type="term" value="F:protein serine/threonine kinase activity"/>
    <property type="evidence" value="ECO:0007669"/>
    <property type="project" value="UniProtKB-KW"/>
</dbReference>
<dbReference type="InterPro" id="IPR011009">
    <property type="entry name" value="Kinase-like_dom_sf"/>
</dbReference>
<evidence type="ECO:0000256" key="7">
    <source>
        <dbReference type="ARBA" id="ARBA00047899"/>
    </source>
</evidence>
<dbReference type="Gene3D" id="1.10.510.10">
    <property type="entry name" value="Transferase(Phosphotransferase) domain 1"/>
    <property type="match status" value="1"/>
</dbReference>
<protein>
    <recommendedName>
        <fullName evidence="1">non-specific serine/threonine protein kinase</fullName>
        <ecNumber evidence="1">2.7.11.1</ecNumber>
    </recommendedName>
</protein>
<feature type="region of interest" description="Disordered" evidence="10">
    <location>
        <begin position="140"/>
        <end position="164"/>
    </location>
</feature>
<dbReference type="InterPro" id="IPR050236">
    <property type="entry name" value="Ser_Thr_kinase_AGC"/>
</dbReference>
<dbReference type="Gene3D" id="3.30.200.20">
    <property type="entry name" value="Phosphorylase Kinase, domain 1"/>
    <property type="match status" value="1"/>
</dbReference>
<evidence type="ECO:0000259" key="11">
    <source>
        <dbReference type="PROSITE" id="PS50011"/>
    </source>
</evidence>
<evidence type="ECO:0000313" key="12">
    <source>
        <dbReference type="EMBL" id="CCC47011.1"/>
    </source>
</evidence>
<evidence type="ECO:0000256" key="5">
    <source>
        <dbReference type="ARBA" id="ARBA00022777"/>
    </source>
</evidence>
<dbReference type="PROSITE" id="PS00107">
    <property type="entry name" value="PROTEIN_KINASE_ATP"/>
    <property type="match status" value="1"/>
</dbReference>
<evidence type="ECO:0000256" key="10">
    <source>
        <dbReference type="SAM" id="MobiDB-lite"/>
    </source>
</evidence>
<dbReference type="SMART" id="SM00220">
    <property type="entry name" value="S_TKc"/>
    <property type="match status" value="1"/>
</dbReference>
<dbReference type="GO" id="GO:0005524">
    <property type="term" value="F:ATP binding"/>
    <property type="evidence" value="ECO:0007669"/>
    <property type="project" value="UniProtKB-UniRule"/>
</dbReference>
<feature type="region of interest" description="Disordered" evidence="10">
    <location>
        <begin position="639"/>
        <end position="722"/>
    </location>
</feature>
<keyword evidence="3" id="KW-0808">Transferase</keyword>
<dbReference type="InterPro" id="IPR017441">
    <property type="entry name" value="Protein_kinase_ATP_BS"/>
</dbReference>
<gene>
    <name evidence="12" type="ORF">TVY486_0301980</name>
</gene>
<dbReference type="PANTHER" id="PTHR24356:SF407">
    <property type="entry name" value="RAC SERINE_THREONINE-PROTEIN KINASE"/>
    <property type="match status" value="1"/>
</dbReference>
<comment type="catalytic activity">
    <reaction evidence="7">
        <text>L-threonyl-[protein] + ATP = O-phospho-L-threonyl-[protein] + ADP + H(+)</text>
        <dbReference type="Rhea" id="RHEA:46608"/>
        <dbReference type="Rhea" id="RHEA-COMP:11060"/>
        <dbReference type="Rhea" id="RHEA-COMP:11605"/>
        <dbReference type="ChEBI" id="CHEBI:15378"/>
        <dbReference type="ChEBI" id="CHEBI:30013"/>
        <dbReference type="ChEBI" id="CHEBI:30616"/>
        <dbReference type="ChEBI" id="CHEBI:61977"/>
        <dbReference type="ChEBI" id="CHEBI:456216"/>
        <dbReference type="EC" id="2.7.11.1"/>
    </reaction>
</comment>
<name>G0TST3_TRYVY</name>
<keyword evidence="6 9" id="KW-0067">ATP-binding</keyword>
<dbReference type="Pfam" id="PF00069">
    <property type="entry name" value="Pkinase"/>
    <property type="match status" value="2"/>
</dbReference>
<comment type="catalytic activity">
    <reaction evidence="8">
        <text>L-seryl-[protein] + ATP = O-phospho-L-seryl-[protein] + ADP + H(+)</text>
        <dbReference type="Rhea" id="RHEA:17989"/>
        <dbReference type="Rhea" id="RHEA-COMP:9863"/>
        <dbReference type="Rhea" id="RHEA-COMP:11604"/>
        <dbReference type="ChEBI" id="CHEBI:15378"/>
        <dbReference type="ChEBI" id="CHEBI:29999"/>
        <dbReference type="ChEBI" id="CHEBI:30616"/>
        <dbReference type="ChEBI" id="CHEBI:83421"/>
        <dbReference type="ChEBI" id="CHEBI:456216"/>
        <dbReference type="EC" id="2.7.11.1"/>
    </reaction>
</comment>
<feature type="region of interest" description="Disordered" evidence="10">
    <location>
        <begin position="327"/>
        <end position="346"/>
    </location>
</feature>
<dbReference type="InterPro" id="IPR008271">
    <property type="entry name" value="Ser/Thr_kinase_AS"/>
</dbReference>
<feature type="compositionally biased region" description="Acidic residues" evidence="10">
    <location>
        <begin position="694"/>
        <end position="703"/>
    </location>
</feature>
<evidence type="ECO:0000256" key="4">
    <source>
        <dbReference type="ARBA" id="ARBA00022741"/>
    </source>
</evidence>
<dbReference type="CDD" id="cd05123">
    <property type="entry name" value="STKc_AGC"/>
    <property type="match status" value="1"/>
</dbReference>
<dbReference type="SUPFAM" id="SSF56112">
    <property type="entry name" value="Protein kinase-like (PK-like)"/>
    <property type="match status" value="1"/>
</dbReference>
<evidence type="ECO:0000256" key="9">
    <source>
        <dbReference type="PROSITE-ProRule" id="PRU10141"/>
    </source>
</evidence>
<accession>G0TST3</accession>
<proteinExistence type="predicted"/>
<dbReference type="PROSITE" id="PS50011">
    <property type="entry name" value="PROTEIN_KINASE_DOM"/>
    <property type="match status" value="1"/>
</dbReference>
<dbReference type="EMBL" id="HE573019">
    <property type="protein sequence ID" value="CCC47011.1"/>
    <property type="molecule type" value="Genomic_DNA"/>
</dbReference>
<dbReference type="PANTHER" id="PTHR24356">
    <property type="entry name" value="SERINE/THREONINE-PROTEIN KINASE"/>
    <property type="match status" value="1"/>
</dbReference>
<feature type="region of interest" description="Disordered" evidence="10">
    <location>
        <begin position="936"/>
        <end position="977"/>
    </location>
</feature>
<evidence type="ECO:0000256" key="8">
    <source>
        <dbReference type="ARBA" id="ARBA00048679"/>
    </source>
</evidence>
<feature type="compositionally biased region" description="Polar residues" evidence="10">
    <location>
        <begin position="92"/>
        <end position="102"/>
    </location>
</feature>
<keyword evidence="4 9" id="KW-0547">Nucleotide-binding</keyword>
<keyword evidence="2" id="KW-0723">Serine/threonine-protein kinase</keyword>
<feature type="region of interest" description="Disordered" evidence="10">
    <location>
        <begin position="72"/>
        <end position="102"/>
    </location>
</feature>
<dbReference type="PROSITE" id="PS00108">
    <property type="entry name" value="PROTEIN_KINASE_ST"/>
    <property type="match status" value="1"/>
</dbReference>
<dbReference type="GO" id="GO:0035556">
    <property type="term" value="P:intracellular signal transduction"/>
    <property type="evidence" value="ECO:0007669"/>
    <property type="project" value="TreeGrafter"/>
</dbReference>
<dbReference type="InterPro" id="IPR045270">
    <property type="entry name" value="STKc_AGC"/>
</dbReference>
<evidence type="ECO:0000256" key="2">
    <source>
        <dbReference type="ARBA" id="ARBA00022527"/>
    </source>
</evidence>
<evidence type="ECO:0000256" key="3">
    <source>
        <dbReference type="ARBA" id="ARBA00022679"/>
    </source>
</evidence>
<feature type="domain" description="Protein kinase" evidence="11">
    <location>
        <begin position="204"/>
        <end position="520"/>
    </location>
</feature>
<feature type="compositionally biased region" description="Polar residues" evidence="10">
    <location>
        <begin position="704"/>
        <end position="722"/>
    </location>
</feature>
<feature type="region of interest" description="Disordered" evidence="10">
    <location>
        <begin position="749"/>
        <end position="768"/>
    </location>
</feature>
<feature type="region of interest" description="Disordered" evidence="10">
    <location>
        <begin position="994"/>
        <end position="1018"/>
    </location>
</feature>
<dbReference type="FunFam" id="3.30.200.20:FF:000042">
    <property type="entry name" value="Aurora kinase A"/>
    <property type="match status" value="1"/>
</dbReference>
<feature type="binding site" evidence="9">
    <location>
        <position position="234"/>
    </location>
    <ligand>
        <name>ATP</name>
        <dbReference type="ChEBI" id="CHEBI:30616"/>
    </ligand>
</feature>
<organism evidence="12">
    <name type="scientific">Trypanosoma vivax (strain Y486)</name>
    <dbReference type="NCBI Taxonomy" id="1055687"/>
    <lineage>
        <taxon>Eukaryota</taxon>
        <taxon>Discoba</taxon>
        <taxon>Euglenozoa</taxon>
        <taxon>Kinetoplastea</taxon>
        <taxon>Metakinetoplastina</taxon>
        <taxon>Trypanosomatida</taxon>
        <taxon>Trypanosomatidae</taxon>
        <taxon>Trypanosoma</taxon>
        <taxon>Duttonella</taxon>
    </lineage>
</organism>
<feature type="compositionally biased region" description="Polar residues" evidence="10">
    <location>
        <begin position="954"/>
        <end position="975"/>
    </location>
</feature>
<dbReference type="EC" id="2.7.11.1" evidence="1"/>
<feature type="compositionally biased region" description="Basic and acidic residues" evidence="10">
    <location>
        <begin position="80"/>
        <end position="89"/>
    </location>
</feature>
<dbReference type="InterPro" id="IPR000719">
    <property type="entry name" value="Prot_kinase_dom"/>
</dbReference>
<feature type="compositionally biased region" description="Basic and acidic residues" evidence="10">
    <location>
        <begin position="657"/>
        <end position="677"/>
    </location>
</feature>
<keyword evidence="5 12" id="KW-0418">Kinase</keyword>
<feature type="region of interest" description="Disordered" evidence="10">
    <location>
        <begin position="510"/>
        <end position="562"/>
    </location>
</feature>
<dbReference type="AlphaFoldDB" id="G0TST3"/>
<reference evidence="12" key="1">
    <citation type="journal article" date="2012" name="Proc. Natl. Acad. Sci. U.S.A.">
        <title>Antigenic diversity is generated by distinct evolutionary mechanisms in African trypanosome species.</title>
        <authorList>
            <person name="Jackson A.P."/>
            <person name="Berry A."/>
            <person name="Aslett M."/>
            <person name="Allison H.C."/>
            <person name="Burton P."/>
            <person name="Vavrova-Anderson J."/>
            <person name="Brown R."/>
            <person name="Browne H."/>
            <person name="Corton N."/>
            <person name="Hauser H."/>
            <person name="Gamble J."/>
            <person name="Gilderthorp R."/>
            <person name="Marcello L."/>
            <person name="McQuillan J."/>
            <person name="Otto T.D."/>
            <person name="Quail M.A."/>
            <person name="Sanders M.J."/>
            <person name="van Tonder A."/>
            <person name="Ginger M.L."/>
            <person name="Field M.C."/>
            <person name="Barry J.D."/>
            <person name="Hertz-Fowler C."/>
            <person name="Berriman M."/>
        </authorList>
    </citation>
    <scope>NUCLEOTIDE SEQUENCE</scope>
    <source>
        <strain evidence="12">Y486</strain>
    </source>
</reference>
<feature type="compositionally biased region" description="Basic and acidic residues" evidence="10">
    <location>
        <begin position="524"/>
        <end position="543"/>
    </location>
</feature>
<evidence type="ECO:0000256" key="1">
    <source>
        <dbReference type="ARBA" id="ARBA00012513"/>
    </source>
</evidence>
<evidence type="ECO:0000256" key="6">
    <source>
        <dbReference type="ARBA" id="ARBA00022840"/>
    </source>
</evidence>
<sequence>MDIFNRMKSAFSRVKGAVHRVTDEERAGASRSLAPSSTESVAAGLMKNSASSTLSVAAQGCLLGEGCGYSMTAGTTSSERPNDRERGASEPEQLQQGQQTTCSSDAFDTLRCSAESSMVNDDGFFSFLENVIAGKDPEMEQVKGQDSTSLGAGGGGEASVPTPASPRIVSVRGLASHLGDAMVLSPSSQVEKDTSSAARSLKDYELMAYLGRGAFAEVTLARHRQTRALYAIKKISKEKVRDENCVQCTFTERQLLASFKHPFLVKFHQSFQSQRYLYLVLDFAQGGDLYYFLETKPWLREMRRKLNKSISLSAPSDAEVSANRAGEASSSILSSPPPPSEPASVRLASDDNRVPVRLIAFCAVEVALVLEYLHKHGFVYRDLKPENVLMMRDGNIVLTDFGVAKYSGIRSASGSHGQRVGKGECISTFIGTTPYMSPEVLLGQAHDSRIDWWSFGCMLFEMAAGRRPFDADNRYAAVKCIVEQDVQIQPEDFLPTALEVETRMVQLRRQCERRRRHSASQRSDGPRGRQRGDDAEGGDRSARFCDTAPTPPDAIASGRNGEIAPPYVPHLRAEDDLRYFPNAVTATGSSVSVQQRVLRRSRTRVARLGQPHVEGKSPEHAPHLCSSRTNSALVTARETVDSQHNTSEYLPTDEEKEYDHGERAIETPRKDLPRRLILDAASDASKSPEKVEELNEMEPDDSTDGPSAPQTTPNVFPTVSPPSASGIIKLRCEGKDTDRQARSILGSTGGIERCPAAHHAGKQREAKTGRETNPILRTRLFSHPLGRDGVGRAASEGLHNPRRSVVVFDTPRLAVDGPLRTAVSGRLASTSATNDVPVTSIASSPTTVSTSTVSDEEGLDDLEEAGRQSGQLGTLTGVAYVVDDYVPSSSKRLGAVLLNETGIPVHSAREGTCWEEGCGCQWQESRYRPKSTCTTVSRGECSPSLPSPRHLQNPLRSDNNAVAGNAPTATSSQEDVGSVSGLCRSRCSLGSLFTPTRPSQNDRAHTPLNEVGSGRRSGCSVDMNTQRFEEDVCAATGSYGMPHYVDFTFDGRTGNALLLGCGNTKRVS</sequence>